<evidence type="ECO:0008006" key="3">
    <source>
        <dbReference type="Google" id="ProtNLM"/>
    </source>
</evidence>
<dbReference type="Proteomes" id="UP000831817">
    <property type="component" value="Plasmid pRMAS01"/>
</dbReference>
<geneLocation type="plasmid" evidence="1 2">
    <name>pRMAS01</name>
</geneLocation>
<gene>
    <name evidence="1" type="ORF">MTTB_p300</name>
</gene>
<reference evidence="1 2" key="1">
    <citation type="submission" date="2022-04" db="EMBL/GenBank/DDBJ databases">
        <title>Complete genome of Methanothermobacter tenebrarum strain RMAS.</title>
        <authorList>
            <person name="Nakamura K."/>
            <person name="Oshima K."/>
            <person name="Hattori M."/>
            <person name="Kamagata Y."/>
            <person name="Takamizawa K."/>
        </authorList>
    </citation>
    <scope>NUCLEOTIDE SEQUENCE [LARGE SCALE GENOMIC DNA]</scope>
    <source>
        <strain evidence="1 2">RMAS</strain>
        <plasmid evidence="1 2">pRMAS01</plasmid>
    </source>
</reference>
<name>A0ABM7YFJ5_9EURY</name>
<accession>A0ABM7YFJ5</accession>
<proteinExistence type="predicted"/>
<dbReference type="RefSeq" id="WP_248565344.1">
    <property type="nucleotide sequence ID" value="NZ_AP025699.1"/>
</dbReference>
<dbReference type="GeneID" id="71966153"/>
<sequence length="167" mass="19258">MGILILAVIVGVLVWPKGPEYGEYDNGIFEFKYPKDMKVISAKDDLFVAHREYGSKEHIGVERHENTTIERWCEGMLFEPGTDYKDYIIWEGNIQGRPAIMLEDYDPLIDILDYYLLIQESNDVWLFHVDGRGDMETTVITLSGKSVKVPKEMGIMLQTLKFHKPAK</sequence>
<evidence type="ECO:0000313" key="1">
    <source>
        <dbReference type="EMBL" id="BDH80250.1"/>
    </source>
</evidence>
<protein>
    <recommendedName>
        <fullName evidence="3">DUF1850 domain-containing protein</fullName>
    </recommendedName>
</protein>
<dbReference type="EMBL" id="AP025699">
    <property type="protein sequence ID" value="BDH80250.1"/>
    <property type="molecule type" value="Genomic_DNA"/>
</dbReference>
<keyword evidence="2" id="KW-1185">Reference proteome</keyword>
<organism evidence="1 2">
    <name type="scientific">Methanothermobacter tenebrarum</name>
    <dbReference type="NCBI Taxonomy" id="680118"/>
    <lineage>
        <taxon>Archaea</taxon>
        <taxon>Methanobacteriati</taxon>
        <taxon>Methanobacteriota</taxon>
        <taxon>Methanomada group</taxon>
        <taxon>Methanobacteria</taxon>
        <taxon>Methanobacteriales</taxon>
        <taxon>Methanobacteriaceae</taxon>
        <taxon>Methanothermobacter</taxon>
    </lineage>
</organism>
<evidence type="ECO:0000313" key="2">
    <source>
        <dbReference type="Proteomes" id="UP000831817"/>
    </source>
</evidence>
<keyword evidence="1" id="KW-0614">Plasmid</keyword>